<dbReference type="InParanoid" id="L7JY80"/>
<sequence>VQLVDGCTASVTSQIISSGLLTTHASDAVNNKNARKTDLVYP</sequence>
<dbReference type="HOGENOM" id="CLU_3263268_0_0_1"/>
<keyword evidence="2" id="KW-1185">Reference proteome</keyword>
<dbReference type="EMBL" id="JH993935">
    <property type="protein sequence ID" value="ELQ75677.1"/>
    <property type="molecule type" value="Genomic_DNA"/>
</dbReference>
<dbReference type="AlphaFoldDB" id="L7JY80"/>
<name>L7JY80_TRAHO</name>
<feature type="non-terminal residue" evidence="1">
    <location>
        <position position="1"/>
    </location>
</feature>
<reference evidence="1 2" key="1">
    <citation type="journal article" date="2012" name="PLoS Pathog.">
        <title>The genome of the obligate intracellular parasite Trachipleistophora hominis: new insights into microsporidian genome dynamics and reductive evolution.</title>
        <authorList>
            <person name="Heinz E."/>
            <person name="Williams T.A."/>
            <person name="Nakjang S."/>
            <person name="Noel C.J."/>
            <person name="Swan D.C."/>
            <person name="Goldberg A.V."/>
            <person name="Harris S.R."/>
            <person name="Weinmaier T."/>
            <person name="Markert S."/>
            <person name="Becher D."/>
            <person name="Bernhardt J."/>
            <person name="Dagan T."/>
            <person name="Hacker C."/>
            <person name="Lucocq J.M."/>
            <person name="Schweder T."/>
            <person name="Rattei T."/>
            <person name="Hall N."/>
            <person name="Hirt R.P."/>
            <person name="Embley T.M."/>
        </authorList>
    </citation>
    <scope>NUCLEOTIDE SEQUENCE [LARGE SCALE GENOMIC DNA]</scope>
</reference>
<proteinExistence type="predicted"/>
<dbReference type="Proteomes" id="UP000011185">
    <property type="component" value="Unassembled WGS sequence"/>
</dbReference>
<accession>L7JY80</accession>
<evidence type="ECO:0000313" key="2">
    <source>
        <dbReference type="Proteomes" id="UP000011185"/>
    </source>
</evidence>
<evidence type="ECO:0000313" key="1">
    <source>
        <dbReference type="EMBL" id="ELQ75677.1"/>
    </source>
</evidence>
<organism evidence="1 2">
    <name type="scientific">Trachipleistophora hominis</name>
    <name type="common">Microsporidian parasite</name>
    <dbReference type="NCBI Taxonomy" id="72359"/>
    <lineage>
        <taxon>Eukaryota</taxon>
        <taxon>Fungi</taxon>
        <taxon>Fungi incertae sedis</taxon>
        <taxon>Microsporidia</taxon>
        <taxon>Pleistophoridae</taxon>
        <taxon>Trachipleistophora</taxon>
    </lineage>
</organism>
<gene>
    <name evidence="1" type="ORF">THOM_1349</name>
</gene>
<dbReference type="VEuPathDB" id="MicrosporidiaDB:THOM_1349"/>
<protein>
    <submittedName>
        <fullName evidence="1">Uncharacterized protein</fullName>
    </submittedName>
</protein>